<sequence>MTSGGMKTAPNKRPYICIPKKLIDLLAEQYELEHGLLVEDLNPYINEGYIQAYFREWGTVKSCKIRKNPNSGKQKSLAFVKFSCEEEADMADWVGPHNIGGTEVKMRRFVTFKGEEDSEQGVDGATVKPRPRPSMGLGYLLEDAQWLDEDE</sequence>
<evidence type="ECO:0000256" key="3">
    <source>
        <dbReference type="SAM" id="MobiDB-lite"/>
    </source>
</evidence>
<accession>A0A3P8R7G4</accession>
<dbReference type="OMA" id="RPYICIP"/>
<evidence type="ECO:0000256" key="2">
    <source>
        <dbReference type="PROSITE-ProRule" id="PRU00176"/>
    </source>
</evidence>
<dbReference type="Pfam" id="PF00076">
    <property type="entry name" value="RRM_1"/>
    <property type="match status" value="1"/>
</dbReference>
<dbReference type="GO" id="GO:0000398">
    <property type="term" value="P:mRNA splicing, via spliceosome"/>
    <property type="evidence" value="ECO:0007669"/>
    <property type="project" value="TreeGrafter"/>
</dbReference>
<dbReference type="AlphaFoldDB" id="A0A3P8R7G4"/>
<evidence type="ECO:0000256" key="1">
    <source>
        <dbReference type="ARBA" id="ARBA00022884"/>
    </source>
</evidence>
<proteinExistence type="predicted"/>
<dbReference type="STRING" id="8154.ENSACLP00000037888"/>
<dbReference type="RefSeq" id="XP_026020680.1">
    <property type="nucleotide sequence ID" value="XM_026164895.1"/>
</dbReference>
<reference evidence="5" key="3">
    <citation type="submission" date="2025-09" db="UniProtKB">
        <authorList>
            <consortium name="Ensembl"/>
        </authorList>
    </citation>
    <scope>IDENTIFICATION</scope>
</reference>
<evidence type="ECO:0000259" key="4">
    <source>
        <dbReference type="PROSITE" id="PS50102"/>
    </source>
</evidence>
<protein>
    <recommendedName>
        <fullName evidence="4">RRM domain-containing protein</fullName>
    </recommendedName>
</protein>
<dbReference type="GO" id="GO:0003730">
    <property type="term" value="F:mRNA 3'-UTR binding"/>
    <property type="evidence" value="ECO:0007669"/>
    <property type="project" value="TreeGrafter"/>
</dbReference>
<dbReference type="GeneTree" id="ENSGT00940000170019"/>
<dbReference type="PANTHER" id="PTHR48026">
    <property type="entry name" value="HOMOLOGOUS TO DROSOPHILA SQD (SQUID) PROTEIN"/>
    <property type="match status" value="1"/>
</dbReference>
<dbReference type="Ensembl" id="ENSACLT00000038774.2">
    <property type="protein sequence ID" value="ENSACLP00000037888.1"/>
    <property type="gene ID" value="ENSACLG00000025617.2"/>
</dbReference>
<dbReference type="PANTHER" id="PTHR48026:SF14">
    <property type="entry name" value="HETEROGENEOUS NUCLEAR RIBONUCLEOPROTEIN A1"/>
    <property type="match status" value="1"/>
</dbReference>
<reference evidence="5" key="2">
    <citation type="submission" date="2025-08" db="UniProtKB">
        <authorList>
            <consortium name="Ensembl"/>
        </authorList>
    </citation>
    <scope>IDENTIFICATION</scope>
</reference>
<keyword evidence="6" id="KW-1185">Reference proteome</keyword>
<dbReference type="OrthoDB" id="10020430at2759"/>
<dbReference type="SUPFAM" id="SSF54928">
    <property type="entry name" value="RNA-binding domain, RBD"/>
    <property type="match status" value="1"/>
</dbReference>
<feature type="region of interest" description="Disordered" evidence="3">
    <location>
        <begin position="115"/>
        <end position="136"/>
    </location>
</feature>
<dbReference type="SMART" id="SM00360">
    <property type="entry name" value="RRM"/>
    <property type="match status" value="1"/>
</dbReference>
<dbReference type="Gene3D" id="3.30.70.330">
    <property type="match status" value="1"/>
</dbReference>
<evidence type="ECO:0000313" key="5">
    <source>
        <dbReference type="Ensembl" id="ENSACLP00000037888.1"/>
    </source>
</evidence>
<keyword evidence="1 2" id="KW-0694">RNA-binding</keyword>
<dbReference type="InterPro" id="IPR012677">
    <property type="entry name" value="Nucleotide-bd_a/b_plait_sf"/>
</dbReference>
<feature type="domain" description="RRM" evidence="4">
    <location>
        <begin position="34"/>
        <end position="117"/>
    </location>
</feature>
<organism evidence="5 6">
    <name type="scientific">Astatotilapia calliptera</name>
    <name type="common">Eastern happy</name>
    <name type="synonym">Chromis callipterus</name>
    <dbReference type="NCBI Taxonomy" id="8154"/>
    <lineage>
        <taxon>Eukaryota</taxon>
        <taxon>Metazoa</taxon>
        <taxon>Chordata</taxon>
        <taxon>Craniata</taxon>
        <taxon>Vertebrata</taxon>
        <taxon>Euteleostomi</taxon>
        <taxon>Actinopterygii</taxon>
        <taxon>Neopterygii</taxon>
        <taxon>Teleostei</taxon>
        <taxon>Neoteleostei</taxon>
        <taxon>Acanthomorphata</taxon>
        <taxon>Ovalentaria</taxon>
        <taxon>Cichlomorphae</taxon>
        <taxon>Cichliformes</taxon>
        <taxon>Cichlidae</taxon>
        <taxon>African cichlids</taxon>
        <taxon>Pseudocrenilabrinae</taxon>
        <taxon>Haplochromini</taxon>
        <taxon>Astatotilapia</taxon>
    </lineage>
</organism>
<dbReference type="InterPro" id="IPR000504">
    <property type="entry name" value="RRM_dom"/>
</dbReference>
<evidence type="ECO:0000313" key="6">
    <source>
        <dbReference type="Proteomes" id="UP000265100"/>
    </source>
</evidence>
<name>A0A3P8R7G4_ASTCA</name>
<dbReference type="GeneID" id="113020703"/>
<dbReference type="GO" id="GO:0071013">
    <property type="term" value="C:catalytic step 2 spliceosome"/>
    <property type="evidence" value="ECO:0007669"/>
    <property type="project" value="TreeGrafter"/>
</dbReference>
<reference evidence="5" key="1">
    <citation type="submission" date="2018-05" db="EMBL/GenBank/DDBJ databases">
        <authorList>
            <person name="Datahose"/>
        </authorList>
    </citation>
    <scope>NUCLEOTIDE SEQUENCE</scope>
</reference>
<dbReference type="InterPro" id="IPR035979">
    <property type="entry name" value="RBD_domain_sf"/>
</dbReference>
<dbReference type="Bgee" id="ENSACLG00000025617">
    <property type="expression patterns" value="Expressed in anal fin and 1 other cell type or tissue"/>
</dbReference>
<dbReference type="Proteomes" id="UP000265100">
    <property type="component" value="Chromosome 4"/>
</dbReference>
<dbReference type="PROSITE" id="PS50102">
    <property type="entry name" value="RRM"/>
    <property type="match status" value="1"/>
</dbReference>